<protein>
    <submittedName>
        <fullName evidence="1">Uncharacterized protein</fullName>
    </submittedName>
</protein>
<evidence type="ECO:0000313" key="2">
    <source>
        <dbReference type="Proteomes" id="UP001596473"/>
    </source>
</evidence>
<feature type="non-terminal residue" evidence="1">
    <location>
        <position position="72"/>
    </location>
</feature>
<comment type="caution">
    <text evidence="1">The sequence shown here is derived from an EMBL/GenBank/DDBJ whole genome shotgun (WGS) entry which is preliminary data.</text>
</comment>
<keyword evidence="2" id="KW-1185">Reference proteome</keyword>
<name>A0ABW2R5E7_9NEIS</name>
<organism evidence="1 2">
    <name type="scientific">Iodobacter arcticus</name>
    <dbReference type="NCBI Taxonomy" id="590593"/>
    <lineage>
        <taxon>Bacteria</taxon>
        <taxon>Pseudomonadati</taxon>
        <taxon>Pseudomonadota</taxon>
        <taxon>Betaproteobacteria</taxon>
        <taxon>Neisseriales</taxon>
        <taxon>Chitinibacteraceae</taxon>
        <taxon>Iodobacter</taxon>
    </lineage>
</organism>
<dbReference type="Proteomes" id="UP001596473">
    <property type="component" value="Unassembled WGS sequence"/>
</dbReference>
<proteinExistence type="predicted"/>
<accession>A0ABW2R5E7</accession>
<sequence length="72" mass="8370">MVARFTELCRAEPLSFAKSEQIERDKNSGDYACTSCDQDIFLGFFFDGTNNNKYYSTENFSHSNIARLYEVY</sequence>
<evidence type="ECO:0000313" key="1">
    <source>
        <dbReference type="EMBL" id="MFC7421275.1"/>
    </source>
</evidence>
<gene>
    <name evidence="1" type="ORF">ACFQNF_15535</name>
</gene>
<dbReference type="EMBL" id="JBHTBQ010000033">
    <property type="protein sequence ID" value="MFC7421275.1"/>
    <property type="molecule type" value="Genomic_DNA"/>
</dbReference>
<dbReference type="RefSeq" id="WP_380188837.1">
    <property type="nucleotide sequence ID" value="NZ_JBHTBQ010000033.1"/>
</dbReference>
<reference evidence="2" key="1">
    <citation type="journal article" date="2019" name="Int. J. Syst. Evol. Microbiol.">
        <title>The Global Catalogue of Microorganisms (GCM) 10K type strain sequencing project: providing services to taxonomists for standard genome sequencing and annotation.</title>
        <authorList>
            <consortium name="The Broad Institute Genomics Platform"/>
            <consortium name="The Broad Institute Genome Sequencing Center for Infectious Disease"/>
            <person name="Wu L."/>
            <person name="Ma J."/>
        </authorList>
    </citation>
    <scope>NUCLEOTIDE SEQUENCE [LARGE SCALE GENOMIC DNA]</scope>
    <source>
        <strain evidence="2">CCUG 62945</strain>
    </source>
</reference>